<dbReference type="STRING" id="1328760.A0A165JLL4"/>
<protein>
    <recommendedName>
        <fullName evidence="5">Galactose oxidase</fullName>
    </recommendedName>
</protein>
<keyword evidence="2" id="KW-0812">Transmembrane</keyword>
<evidence type="ECO:0000256" key="1">
    <source>
        <dbReference type="SAM" id="MobiDB-lite"/>
    </source>
</evidence>
<keyword evidence="2" id="KW-1133">Transmembrane helix</keyword>
<feature type="region of interest" description="Disordered" evidence="1">
    <location>
        <begin position="527"/>
        <end position="557"/>
    </location>
</feature>
<dbReference type="SUPFAM" id="SSF117281">
    <property type="entry name" value="Kelch motif"/>
    <property type="match status" value="1"/>
</dbReference>
<reference evidence="3 4" key="1">
    <citation type="journal article" date="2016" name="Fungal Biol.">
        <title>The genome of Xylona heveae provides a window into fungal endophytism.</title>
        <authorList>
            <person name="Gazis R."/>
            <person name="Kuo A."/>
            <person name="Riley R."/>
            <person name="LaButti K."/>
            <person name="Lipzen A."/>
            <person name="Lin J."/>
            <person name="Amirebrahimi M."/>
            <person name="Hesse C.N."/>
            <person name="Spatafora J.W."/>
            <person name="Henrissat B."/>
            <person name="Hainaut M."/>
            <person name="Grigoriev I.V."/>
            <person name="Hibbett D.S."/>
        </authorList>
    </citation>
    <scope>NUCLEOTIDE SEQUENCE [LARGE SCALE GENOMIC DNA]</scope>
    <source>
        <strain evidence="3 4">TC161</strain>
    </source>
</reference>
<accession>A0A165JLL4</accession>
<evidence type="ECO:0000313" key="4">
    <source>
        <dbReference type="Proteomes" id="UP000076632"/>
    </source>
</evidence>
<proteinExistence type="predicted"/>
<dbReference type="EMBL" id="KV407454">
    <property type="protein sequence ID" value="KZF26394.1"/>
    <property type="molecule type" value="Genomic_DNA"/>
</dbReference>
<feature type="compositionally biased region" description="Low complexity" evidence="1">
    <location>
        <begin position="261"/>
        <end position="273"/>
    </location>
</feature>
<dbReference type="RefSeq" id="XP_018191949.1">
    <property type="nucleotide sequence ID" value="XM_018330724.1"/>
</dbReference>
<feature type="region of interest" description="Disordered" evidence="1">
    <location>
        <begin position="250"/>
        <end position="286"/>
    </location>
</feature>
<dbReference type="OMA" id="FQDQGME"/>
<name>A0A165JLL4_XYLHT</name>
<evidence type="ECO:0000256" key="2">
    <source>
        <dbReference type="SAM" id="Phobius"/>
    </source>
</evidence>
<feature type="region of interest" description="Disordered" evidence="1">
    <location>
        <begin position="572"/>
        <end position="606"/>
    </location>
</feature>
<feature type="region of interest" description="Disordered" evidence="1">
    <location>
        <begin position="725"/>
        <end position="763"/>
    </location>
</feature>
<dbReference type="InterPro" id="IPR015915">
    <property type="entry name" value="Kelch-typ_b-propeller"/>
</dbReference>
<organism evidence="3 4">
    <name type="scientific">Xylona heveae (strain CBS 132557 / TC161)</name>
    <dbReference type="NCBI Taxonomy" id="1328760"/>
    <lineage>
        <taxon>Eukaryota</taxon>
        <taxon>Fungi</taxon>
        <taxon>Dikarya</taxon>
        <taxon>Ascomycota</taxon>
        <taxon>Pezizomycotina</taxon>
        <taxon>Xylonomycetes</taxon>
        <taxon>Xylonales</taxon>
        <taxon>Xylonaceae</taxon>
        <taxon>Xylona</taxon>
    </lineage>
</organism>
<dbReference type="AlphaFoldDB" id="A0A165JLL4"/>
<dbReference type="Proteomes" id="UP000076632">
    <property type="component" value="Unassembled WGS sequence"/>
</dbReference>
<keyword evidence="4" id="KW-1185">Reference proteome</keyword>
<dbReference type="InParanoid" id="A0A165JLL4"/>
<gene>
    <name evidence="3" type="ORF">L228DRAFT_235473</name>
</gene>
<keyword evidence="2" id="KW-0472">Membrane</keyword>
<evidence type="ECO:0008006" key="5">
    <source>
        <dbReference type="Google" id="ProtNLM"/>
    </source>
</evidence>
<feature type="transmembrane region" description="Helical" evidence="2">
    <location>
        <begin position="387"/>
        <end position="409"/>
    </location>
</feature>
<evidence type="ECO:0000313" key="3">
    <source>
        <dbReference type="EMBL" id="KZF26394.1"/>
    </source>
</evidence>
<dbReference type="GeneID" id="28895861"/>
<dbReference type="OrthoDB" id="5352000at2759"/>
<feature type="region of interest" description="Disordered" evidence="1">
    <location>
        <begin position="655"/>
        <end position="691"/>
    </location>
</feature>
<dbReference type="Gene3D" id="2.120.10.80">
    <property type="entry name" value="Kelch-type beta propeller"/>
    <property type="match status" value="1"/>
</dbReference>
<feature type="compositionally biased region" description="Polar residues" evidence="1">
    <location>
        <begin position="746"/>
        <end position="763"/>
    </location>
</feature>
<feature type="region of interest" description="Disordered" evidence="1">
    <location>
        <begin position="344"/>
        <end position="381"/>
    </location>
</feature>
<sequence>MVAPIPPVALRDHCSVLNKNTLYVYSPDALQSISFEEGAEWKQLPMGVSVTGARCVQAVPNGDDSQSAMYIVGGSTNATMTNYSGLQRYSFAENKWETIWPAVQVTQNRRNHGAAYLNDSSSLLVYAGSQNGYSGPSSETFVISTNPPYSVQAFSSDAPPAVIPMVLPWNSSHAVMVGGSTSNAEVFTFDPGNGWSDLGVNLQEGLPDSSQAQSTVVQGDDGSRVLETYDLAVSPNRVSRVVLMGANGQKATAGQSVGDATSSSTTSSPTSSPVKRDLTLENWPPYNGTLAPTTTRSGFALSQGSNGIVVISGGDDQDPLSIFNQTGNAWVNATELFNGAAVKTQNTLNPSNPTTSSSTPTDSAAAHASSGTGAAQPKSGHSKSMTILGAVLGTLFGLIAICILLLFLIRWKRSRKQTSGDLGQKASSRNEKNRLSFADRGASFMKEAGFSPPRGHKPAESMDSQTSLAIISGWAGMGHKRGLFSKGSKGSLRGSWLFTKKKSPLNPDAASDHSAAERGIALSPTGAAAMPAARAPMARPPPPNGNERSRNSGWSKYFAGNSATNLAHLMPSASAVGPRQSTYTQDSQSHYSESRAPSTMPHRSAEVPPLDLRRYGSDQTLSQVTSGSPVLGHSSMDLFRGRGVAVSEGLTAHISRRGSTGTASDVSDDDLHASSHNASPEEMAWTPVSGPSFDVRPPSSIYTDSVNRNSAVTIFPRGVAASSFPFPPQGNGSTGGLSVPGARNNFEGNSNFVGHPSESQHNQDFSWLNLGDVRKV</sequence>
<feature type="compositionally biased region" description="Polar residues" evidence="1">
    <location>
        <begin position="579"/>
        <end position="597"/>
    </location>
</feature>
<feature type="compositionally biased region" description="Polar residues" evidence="1">
    <location>
        <begin position="250"/>
        <end position="260"/>
    </location>
</feature>
<feature type="compositionally biased region" description="Low complexity" evidence="1">
    <location>
        <begin position="344"/>
        <end position="375"/>
    </location>
</feature>
<feature type="compositionally biased region" description="Low complexity" evidence="1">
    <location>
        <begin position="527"/>
        <end position="537"/>
    </location>
</feature>